<organism evidence="1 2">
    <name type="scientific">Salmonella phage S126</name>
    <dbReference type="NCBI Taxonomy" id="2231352"/>
    <lineage>
        <taxon>Viruses</taxon>
        <taxon>Duplodnaviria</taxon>
        <taxon>Heunggongvirae</taxon>
        <taxon>Uroviricota</taxon>
        <taxon>Caudoviricetes</taxon>
        <taxon>Demerecviridae</taxon>
        <taxon>Markadamsvirinae</taxon>
        <taxon>Epseptimavirus</taxon>
        <taxon>Epseptimavirus S126</taxon>
    </lineage>
</organism>
<keyword evidence="2" id="KW-1185">Reference proteome</keyword>
<dbReference type="GeneID" id="54996117"/>
<evidence type="ECO:0000313" key="2">
    <source>
        <dbReference type="Proteomes" id="UP000252825"/>
    </source>
</evidence>
<dbReference type="EMBL" id="MH370376">
    <property type="protein sequence ID" value="AXC41446.1"/>
    <property type="molecule type" value="Genomic_DNA"/>
</dbReference>
<evidence type="ECO:0000313" key="1">
    <source>
        <dbReference type="EMBL" id="AXC41446.1"/>
    </source>
</evidence>
<dbReference type="KEGG" id="vg:54996117"/>
<proteinExistence type="predicted"/>
<accession>A0A2Z5HNR3</accession>
<dbReference type="RefSeq" id="YP_009805405.1">
    <property type="nucleotide sequence ID" value="NC_048008.1"/>
</dbReference>
<name>A0A2Z5HNR3_9CAUD</name>
<dbReference type="Proteomes" id="UP000252825">
    <property type="component" value="Segment"/>
</dbReference>
<sequence length="53" mass="5913">MEAKLAILVVVLAFQAMVLGFIHGKVSHLENSVKELKVEMCKNIPDNEKCRST</sequence>
<reference evidence="2" key="1">
    <citation type="submission" date="2018-05" db="EMBL/GenBank/DDBJ databases">
        <title>Host range determinants of Salmonella infecting bacteriophages.</title>
        <authorList>
            <person name="Gencay Y.E."/>
        </authorList>
    </citation>
    <scope>NUCLEOTIDE SEQUENCE [LARGE SCALE GENOMIC DNA]</scope>
</reference>
<protein>
    <submittedName>
        <fullName evidence="1">Uncharacterized protein</fullName>
    </submittedName>
</protein>